<feature type="compositionally biased region" description="Acidic residues" evidence="1">
    <location>
        <begin position="859"/>
        <end position="882"/>
    </location>
</feature>
<feature type="region of interest" description="Disordered" evidence="1">
    <location>
        <begin position="1004"/>
        <end position="1059"/>
    </location>
</feature>
<name>A0A8R1TDF8_ACYPI</name>
<feature type="region of interest" description="Disordered" evidence="1">
    <location>
        <begin position="848"/>
        <end position="905"/>
    </location>
</feature>
<evidence type="ECO:0000256" key="1">
    <source>
        <dbReference type="SAM" id="MobiDB-lite"/>
    </source>
</evidence>
<feature type="compositionally biased region" description="Polar residues" evidence="1">
    <location>
        <begin position="939"/>
        <end position="949"/>
    </location>
</feature>
<dbReference type="GeneID" id="100301917"/>
<dbReference type="KEGG" id="api:100301917"/>
<accession>A0A8R1TDF8</accession>
<organism evidence="2 3">
    <name type="scientific">Acyrthosiphon pisum</name>
    <name type="common">Pea aphid</name>
    <dbReference type="NCBI Taxonomy" id="7029"/>
    <lineage>
        <taxon>Eukaryota</taxon>
        <taxon>Metazoa</taxon>
        <taxon>Ecdysozoa</taxon>
        <taxon>Arthropoda</taxon>
        <taxon>Hexapoda</taxon>
        <taxon>Insecta</taxon>
        <taxon>Pterygota</taxon>
        <taxon>Neoptera</taxon>
        <taxon>Paraneoptera</taxon>
        <taxon>Hemiptera</taxon>
        <taxon>Sternorrhyncha</taxon>
        <taxon>Aphidomorpha</taxon>
        <taxon>Aphidoidea</taxon>
        <taxon>Aphididae</taxon>
        <taxon>Macrosiphini</taxon>
        <taxon>Acyrthosiphon</taxon>
    </lineage>
</organism>
<feature type="compositionally biased region" description="Low complexity" evidence="1">
    <location>
        <begin position="1034"/>
        <end position="1047"/>
    </location>
</feature>
<reference evidence="3" key="1">
    <citation type="submission" date="2010-06" db="EMBL/GenBank/DDBJ databases">
        <authorList>
            <person name="Jiang H."/>
            <person name="Abraham K."/>
            <person name="Ali S."/>
            <person name="Alsbrooks S.L."/>
            <person name="Anim B.N."/>
            <person name="Anosike U.S."/>
            <person name="Attaway T."/>
            <person name="Bandaranaike D.P."/>
            <person name="Battles P.K."/>
            <person name="Bell S.N."/>
            <person name="Bell A.V."/>
            <person name="Beltran B."/>
            <person name="Bickham C."/>
            <person name="Bustamante Y."/>
            <person name="Caleb T."/>
            <person name="Canada A."/>
            <person name="Cardenas V."/>
            <person name="Carter K."/>
            <person name="Chacko J."/>
            <person name="Chandrabose M.N."/>
            <person name="Chavez D."/>
            <person name="Chavez A."/>
            <person name="Chen L."/>
            <person name="Chu H.-S."/>
            <person name="Claassen K.J."/>
            <person name="Cockrell R."/>
            <person name="Collins M."/>
            <person name="Cooper J.A."/>
            <person name="Cree A."/>
            <person name="Curry S.M."/>
            <person name="Da Y."/>
            <person name="Dao M.D."/>
            <person name="Das B."/>
            <person name="Davila M.-L."/>
            <person name="Davy-Carroll L."/>
            <person name="Denson S."/>
            <person name="Dinh H."/>
            <person name="Ebong V.E."/>
            <person name="Edwards J.R."/>
            <person name="Egan A."/>
            <person name="El-Daye J."/>
            <person name="Escobedo L."/>
            <person name="Fernandez S."/>
            <person name="Fernando P.R."/>
            <person name="Flagg N."/>
            <person name="Forbes L.D."/>
            <person name="Fowler R.G."/>
            <person name="Fu Q."/>
            <person name="Gabisi R.A."/>
            <person name="Ganer J."/>
            <person name="Garbino Pronczuk A."/>
            <person name="Garcia R.M."/>
            <person name="Garner T."/>
            <person name="Garrett T.E."/>
            <person name="Gonzalez D.A."/>
            <person name="Hamid H."/>
            <person name="Hawkins E.S."/>
            <person name="Hirani K."/>
            <person name="Hogues M.E."/>
            <person name="Hollins B."/>
            <person name="Hsiao C.-H."/>
            <person name="Jabil R."/>
            <person name="James M.L."/>
            <person name="Jhangiani S.N."/>
            <person name="Johnson B."/>
            <person name="Johnson Q."/>
            <person name="Joshi V."/>
            <person name="Kalu J.B."/>
            <person name="Kam C."/>
            <person name="Kashfia A."/>
            <person name="Keebler J."/>
            <person name="Kisamo H."/>
            <person name="Kovar C.L."/>
            <person name="Lago L.A."/>
            <person name="Lai C.-Y."/>
            <person name="Laidlaw J."/>
            <person name="Lara F."/>
            <person name="Le T.-K."/>
            <person name="Lee S.L."/>
            <person name="Legall F.H."/>
            <person name="Lemon S.J."/>
            <person name="Lewis L.R."/>
            <person name="Li B."/>
            <person name="Liu Y."/>
            <person name="Liu Y.-S."/>
            <person name="Lopez J."/>
            <person name="Lozado R.J."/>
            <person name="Lu J."/>
            <person name="Madu R.C."/>
            <person name="Maheshwari M."/>
            <person name="Maheshwari R."/>
            <person name="Malloy K."/>
            <person name="Martinez E."/>
            <person name="Mathew T."/>
            <person name="Mercado I.C."/>
            <person name="Mercado C."/>
            <person name="Meyer B."/>
            <person name="Montgomery K."/>
            <person name="Morgan M.B."/>
            <person name="Munidasa M."/>
            <person name="Nazareth L.V."/>
            <person name="Nelson J."/>
            <person name="Ng B.M."/>
            <person name="Nguyen N.B."/>
            <person name="Nguyen P.Q."/>
            <person name="Nguyen T."/>
            <person name="Obregon M."/>
            <person name="Okwuonu G.O."/>
            <person name="Onwere C.G."/>
            <person name="Orozco G."/>
            <person name="Parra A."/>
            <person name="Patel S."/>
            <person name="Patil S."/>
            <person name="Perez A."/>
            <person name="Perez Y."/>
            <person name="Pham C."/>
            <person name="Primus E.L."/>
            <person name="Pu L.-L."/>
            <person name="Puazo M."/>
            <person name="Qin X."/>
            <person name="Quiroz J.B."/>
            <person name="Reese J."/>
            <person name="Richards S."/>
            <person name="Rives C.M."/>
            <person name="Robberts R."/>
            <person name="Ruiz S.J."/>
            <person name="Ruiz M.J."/>
            <person name="Santibanez J."/>
            <person name="Schneider B.W."/>
            <person name="Sisson I."/>
            <person name="Smith M."/>
            <person name="Sodergren E."/>
            <person name="Song X.-Z."/>
            <person name="Song B.B."/>
            <person name="Summersgill H."/>
            <person name="Thelus R."/>
            <person name="Thornton R.D."/>
            <person name="Trejos Z.Y."/>
            <person name="Usmani K."/>
            <person name="Vattathil S."/>
            <person name="Villasana D."/>
            <person name="Walker D.L."/>
            <person name="Wang S."/>
            <person name="Wang K."/>
            <person name="White C.S."/>
            <person name="Williams A.C."/>
            <person name="Williamson J."/>
            <person name="Wilson K."/>
            <person name="Woghiren I.O."/>
            <person name="Woodworth J.R."/>
            <person name="Worley K.C."/>
            <person name="Wright R.A."/>
            <person name="Wu W."/>
            <person name="Young L."/>
            <person name="Zhang L."/>
            <person name="Zhang J."/>
            <person name="Zhu Y."/>
            <person name="Muzny D.M."/>
            <person name="Weinstock G."/>
            <person name="Gibbs R.A."/>
        </authorList>
    </citation>
    <scope>NUCLEOTIDE SEQUENCE [LARGE SCALE GENOMIC DNA]</scope>
    <source>
        <strain evidence="3">LSR1</strain>
    </source>
</reference>
<dbReference type="RefSeq" id="NP_001153888.1">
    <property type="nucleotide sequence ID" value="NM_001160416.1"/>
</dbReference>
<feature type="compositionally biased region" description="Polar residues" evidence="1">
    <location>
        <begin position="848"/>
        <end position="858"/>
    </location>
</feature>
<evidence type="ECO:0000313" key="2">
    <source>
        <dbReference type="EnsemblMetazoa" id="NP_001153888.1"/>
    </source>
</evidence>
<sequence length="1325" mass="151391">MSSPSKQSVVEDIVSVFETTQNQTWSVFSDKLNNVSNKNSKKKYPAKSENTITLSTDDIPVFGLVPRLDKVILVSCNECEMIVKRDCLHSHFYRRHNSSNVSHSEADKFSLVNFLCTVKTNKNKKLKMTVRKPSEKKINEREKVNTAVKEIKTEFDEVEYERLLKTNRAKIKQENTTEYGDHHDVDMAKTSCNPSTGSSVYDWDVKPCIKSLVLDQCTDHKVNDKTIEHDEDSNKLSSVSLGNKEDNLPSNKYLAIQNIEHTVNYVTSTSELLKLDGIEKIKPKVNIKLINGGEVKYYKKNHHQNKYRKSPYKIKNIKEEIKLTIKNENPEIINSKNDKDISTVYNQSSNTSAADVKTKYYKSFSGLQNDYEHTKPLPCYKPLDVKSEMPIDSATNYYQPTESPKIKEEFQNIPNNMYPDVKIKEEFQITPNNMYSDVKIKEEIQIMPNNLYPDVKIKEEFQIIPNNIYPDVKIKEEYDENNDKCKVEFYQSPTELTKCSSDNNHSEAISNTYSGNVDGNLSSIGPCSVVGIKEETTFMESSENIIMNNKSSDDTVVSNNQSSTALLNIKEESQYSSITDLLNEESKPSFTPDYINEVSKPSLITVSTNEESKPSLNTDFIKEKSKYPLITNYITDSSHTKYYQLYTDPVSQLSPSYKYLDDELNLQGEKNLSNELNFQIEENSNNRLDLKVKEDVNYEPNFPGEDLLNDELNLQSEDSLSDELNLPVKKYLDNELNLHDDKDFNDKINFQSELDLIDEIDLSDEDDSSDSINWQNEENLFDELNFQGEEDLNVELNLQGEDESSMEGDYQDEDDSSDELNLQSEDDLANGLNSQGEEDLNVELNLQSEDSLSDVENVSNEEEDLSNVEEMSDGDDSSDEENFSDKENLGNDNVGTDDNLKYNSLIPSQIPNNEEETKRIPSKECSVIVNNESRNVAFTGYDQSPTETLGNEEESKAKSKINDACVMIGKDGIVNNFENEYYQLYCHEVQTSFTPSYKYSDVISNDSSDNSNESLSSYDQSSVESLDVSDKTDYSSADNSSDFSSSDSSHDSECTTRSTCSSNQSTIRIKRKSTRTNLLEQHEQFMDSIATSFSRVYDRNNCTQTDVPLECMNCYVSTIDYIDRHSTQIDDNSAPINSSNVQIDEYGVNNFTPISSSAQIINNKIIPMDVEDYELKYGNDSDFNISNKSQFHTHPSNPASKNNNLMHNPINENNCKLFNDELIAYKPNEYITINEAIPFIDTNEEMYKELMKMADKKSVNDRKCKIMPFARIAKNIKKNLKRQVADNKENRLHFISRGIKKFKVEFIDRDFSCHEEANNNDNVDD</sequence>
<feature type="compositionally biased region" description="Low complexity" evidence="1">
    <location>
        <begin position="1004"/>
        <end position="1017"/>
    </location>
</feature>
<proteinExistence type="predicted"/>
<reference evidence="2" key="2">
    <citation type="submission" date="2022-06" db="UniProtKB">
        <authorList>
            <consortium name="EnsemblMetazoa"/>
        </authorList>
    </citation>
    <scope>IDENTIFICATION</scope>
</reference>
<dbReference type="OrthoDB" id="21678at2759"/>
<keyword evidence="3" id="KW-1185">Reference proteome</keyword>
<dbReference type="EnsemblMetazoa" id="NM_001160416.1">
    <property type="protein sequence ID" value="NP_001153888.1"/>
    <property type="gene ID" value="LOC100301917"/>
</dbReference>
<feature type="region of interest" description="Disordered" evidence="1">
    <location>
        <begin position="939"/>
        <end position="958"/>
    </location>
</feature>
<evidence type="ECO:0000313" key="3">
    <source>
        <dbReference type="Proteomes" id="UP000007819"/>
    </source>
</evidence>
<protein>
    <submittedName>
        <fullName evidence="2">Uncharacterized protein</fullName>
    </submittedName>
</protein>
<feature type="compositionally biased region" description="Polar residues" evidence="1">
    <location>
        <begin position="890"/>
        <end position="905"/>
    </location>
</feature>
<dbReference type="Proteomes" id="UP000007819">
    <property type="component" value="Chromosome A2"/>
</dbReference>